<keyword evidence="4" id="KW-1185">Reference proteome</keyword>
<feature type="compositionally biased region" description="Basic residues" evidence="1">
    <location>
        <begin position="193"/>
        <end position="204"/>
    </location>
</feature>
<feature type="region of interest" description="Disordered" evidence="1">
    <location>
        <begin position="23"/>
        <end position="51"/>
    </location>
</feature>
<organism evidence="3 4">
    <name type="scientific">Trinickia fusca</name>
    <dbReference type="NCBI Taxonomy" id="2419777"/>
    <lineage>
        <taxon>Bacteria</taxon>
        <taxon>Pseudomonadati</taxon>
        <taxon>Pseudomonadota</taxon>
        <taxon>Betaproteobacteria</taxon>
        <taxon>Burkholderiales</taxon>
        <taxon>Burkholderiaceae</taxon>
        <taxon>Trinickia</taxon>
    </lineage>
</organism>
<feature type="transmembrane region" description="Helical" evidence="2">
    <location>
        <begin position="111"/>
        <end position="136"/>
    </location>
</feature>
<sequence>MPRDAAPPDDTATVVAKVVAQAAERAARPTTPLGAPRAARPTANSVAPTPAAVAAPASAPASIARPAPAAEPAADAAAVAAINQTIVNLQGMLADERRSARERAQRTSRTLTIMAVALVVLAILGIAQMIVVLRFANESAAAQQRTEALLANQQTTLAALSDTVVKATTDAATGAIVEAPAQPDDSGAQPPVKHARAHQHRSKDKAKTSATH</sequence>
<dbReference type="EMBL" id="RBZV01000004">
    <property type="protein sequence ID" value="RKP48258.1"/>
    <property type="molecule type" value="Genomic_DNA"/>
</dbReference>
<accession>A0A494XCN4</accession>
<protein>
    <submittedName>
        <fullName evidence="3">Uncharacterized protein</fullName>
    </submittedName>
</protein>
<dbReference type="Proteomes" id="UP000280434">
    <property type="component" value="Unassembled WGS sequence"/>
</dbReference>
<comment type="caution">
    <text evidence="3">The sequence shown here is derived from an EMBL/GenBank/DDBJ whole genome shotgun (WGS) entry which is preliminary data.</text>
</comment>
<keyword evidence="2" id="KW-0472">Membrane</keyword>
<reference evidence="3 4" key="1">
    <citation type="submission" date="2018-10" db="EMBL/GenBank/DDBJ databases">
        <title>Paraburkholderia sp. 7MK8-2, isolated from soil.</title>
        <authorList>
            <person name="Gao Z.-H."/>
            <person name="Qiu L.-H."/>
        </authorList>
    </citation>
    <scope>NUCLEOTIDE SEQUENCE [LARGE SCALE GENOMIC DNA]</scope>
    <source>
        <strain evidence="3 4">7MK8-2</strain>
    </source>
</reference>
<evidence type="ECO:0000313" key="3">
    <source>
        <dbReference type="EMBL" id="RKP48258.1"/>
    </source>
</evidence>
<keyword evidence="2" id="KW-1133">Transmembrane helix</keyword>
<evidence type="ECO:0000313" key="4">
    <source>
        <dbReference type="Proteomes" id="UP000280434"/>
    </source>
</evidence>
<dbReference type="AlphaFoldDB" id="A0A494XCN4"/>
<evidence type="ECO:0000256" key="2">
    <source>
        <dbReference type="SAM" id="Phobius"/>
    </source>
</evidence>
<gene>
    <name evidence="3" type="ORF">D7S89_13100</name>
</gene>
<keyword evidence="2" id="KW-0812">Transmembrane</keyword>
<proteinExistence type="predicted"/>
<evidence type="ECO:0000256" key="1">
    <source>
        <dbReference type="SAM" id="MobiDB-lite"/>
    </source>
</evidence>
<name>A0A494XCN4_9BURK</name>
<feature type="region of interest" description="Disordered" evidence="1">
    <location>
        <begin position="177"/>
        <end position="212"/>
    </location>
</feature>